<accession>A0ABY6A1M0</accession>
<dbReference type="Proteomes" id="UP001058290">
    <property type="component" value="Chromosome"/>
</dbReference>
<evidence type="ECO:0000256" key="1">
    <source>
        <dbReference type="SAM" id="MobiDB-lite"/>
    </source>
</evidence>
<feature type="compositionally biased region" description="Low complexity" evidence="1">
    <location>
        <begin position="135"/>
        <end position="156"/>
    </location>
</feature>
<reference evidence="2" key="1">
    <citation type="submission" date="2022-09" db="EMBL/GenBank/DDBJ databases">
        <title>Bacterial diversity in gut of crayfish and pufferfish.</title>
        <authorList>
            <person name="Huang Y."/>
        </authorList>
    </citation>
    <scope>NUCLEOTIDE SEQUENCE</scope>
    <source>
        <strain evidence="2">PR12</strain>
    </source>
</reference>
<dbReference type="EMBL" id="CP104377">
    <property type="protein sequence ID" value="UXC20152.1"/>
    <property type="molecule type" value="Genomic_DNA"/>
</dbReference>
<dbReference type="RefSeq" id="WP_260719911.1">
    <property type="nucleotide sequence ID" value="NZ_CP104377.1"/>
</dbReference>
<name>A0ABY6A1M0_9BURK</name>
<organism evidence="2 3">
    <name type="scientific">Comamonas squillarum</name>
    <dbReference type="NCBI Taxonomy" id="2977320"/>
    <lineage>
        <taxon>Bacteria</taxon>
        <taxon>Pseudomonadati</taxon>
        <taxon>Pseudomonadota</taxon>
        <taxon>Betaproteobacteria</taxon>
        <taxon>Burkholderiales</taxon>
        <taxon>Comamonadaceae</taxon>
        <taxon>Comamonas</taxon>
    </lineage>
</organism>
<proteinExistence type="predicted"/>
<feature type="region of interest" description="Disordered" evidence="1">
    <location>
        <begin position="133"/>
        <end position="158"/>
    </location>
</feature>
<gene>
    <name evidence="2" type="ORF">N4T19_08605</name>
</gene>
<sequence length="222" mass="21800">MPITIAATVRSPNIAALARARGWNGYGQIICTINPGVDVATLSISGIPHDCLTLLNHGGRIGGVLNGGTAIYTRTRIRIDNTGGTIFGGGGFGGGGGSYLIQNPNSSSYRASGNGGSGGNGAGFSSSGVVTMSNAQSGSSGSSQQLSGPSTGSLGTSYGGRGGYGGSIGQAGTIGFDGSASGNYTLIQVYQPSQGQPAGLYVDGASLVTWIVEGTRLGNAAN</sequence>
<protein>
    <submittedName>
        <fullName evidence="2">Uncharacterized protein</fullName>
    </submittedName>
</protein>
<evidence type="ECO:0000313" key="3">
    <source>
        <dbReference type="Proteomes" id="UP001058290"/>
    </source>
</evidence>
<keyword evidence="3" id="KW-1185">Reference proteome</keyword>
<evidence type="ECO:0000313" key="2">
    <source>
        <dbReference type="EMBL" id="UXC20152.1"/>
    </source>
</evidence>